<feature type="compositionally biased region" description="Acidic residues" evidence="1">
    <location>
        <begin position="80"/>
        <end position="93"/>
    </location>
</feature>
<sequence>MEVSLEVYRDIVRNVAHRSDIATLCRVSRAFRHTAERALYNTLTVSDEDPRLTTTLAGSPRIAFLVVALTVQIRRRRQDSEEEEHDEEDEQSESETSGDGVSASASGRSTFEGGASTPLPLDNYWTILAGALRNTTGLRHLTVDIADPADAANARVLDSCLFQLRTFHCDFDWDRALLAFLSSQHTLHDLSLRDYRDLEISDVSHPPISMDDPSHASDTLEPSIPPDTPGTRHSQSLPSPSLPVLATLECTFFEAVVALAPARPLARLKTCFSRPDSAGKRAELLALLAALRQSTHPISALDIADTAYTESGSMECPTPLGGRKRLQFYGLLMRLKLLRCLEVDVTAWSPPPSSPRAFRALAAELRLYCPNVTTVIFVHEFERTVISTGTGGVLQIDEDASPELFWREI</sequence>
<protein>
    <submittedName>
        <fullName evidence="2">Uncharacterized protein</fullName>
    </submittedName>
</protein>
<evidence type="ECO:0000313" key="2">
    <source>
        <dbReference type="EMBL" id="KAJ7738976.1"/>
    </source>
</evidence>
<proteinExistence type="predicted"/>
<dbReference type="Proteomes" id="UP001215598">
    <property type="component" value="Unassembled WGS sequence"/>
</dbReference>
<feature type="compositionally biased region" description="Polar residues" evidence="1">
    <location>
        <begin position="97"/>
        <end position="109"/>
    </location>
</feature>
<gene>
    <name evidence="2" type="ORF">B0H16DRAFT_1729652</name>
</gene>
<dbReference type="AlphaFoldDB" id="A0AAD7MZI6"/>
<organism evidence="2 3">
    <name type="scientific">Mycena metata</name>
    <dbReference type="NCBI Taxonomy" id="1033252"/>
    <lineage>
        <taxon>Eukaryota</taxon>
        <taxon>Fungi</taxon>
        <taxon>Dikarya</taxon>
        <taxon>Basidiomycota</taxon>
        <taxon>Agaricomycotina</taxon>
        <taxon>Agaricomycetes</taxon>
        <taxon>Agaricomycetidae</taxon>
        <taxon>Agaricales</taxon>
        <taxon>Marasmiineae</taxon>
        <taxon>Mycenaceae</taxon>
        <taxon>Mycena</taxon>
    </lineage>
</organism>
<feature type="region of interest" description="Disordered" evidence="1">
    <location>
        <begin position="204"/>
        <end position="238"/>
    </location>
</feature>
<evidence type="ECO:0000313" key="3">
    <source>
        <dbReference type="Proteomes" id="UP001215598"/>
    </source>
</evidence>
<feature type="region of interest" description="Disordered" evidence="1">
    <location>
        <begin position="76"/>
        <end position="114"/>
    </location>
</feature>
<comment type="caution">
    <text evidence="2">The sequence shown here is derived from an EMBL/GenBank/DDBJ whole genome shotgun (WGS) entry which is preliminary data.</text>
</comment>
<name>A0AAD7MZI6_9AGAR</name>
<evidence type="ECO:0000256" key="1">
    <source>
        <dbReference type="SAM" id="MobiDB-lite"/>
    </source>
</evidence>
<reference evidence="2" key="1">
    <citation type="submission" date="2023-03" db="EMBL/GenBank/DDBJ databases">
        <title>Massive genome expansion in bonnet fungi (Mycena s.s.) driven by repeated elements and novel gene families across ecological guilds.</title>
        <authorList>
            <consortium name="Lawrence Berkeley National Laboratory"/>
            <person name="Harder C.B."/>
            <person name="Miyauchi S."/>
            <person name="Viragh M."/>
            <person name="Kuo A."/>
            <person name="Thoen E."/>
            <person name="Andreopoulos B."/>
            <person name="Lu D."/>
            <person name="Skrede I."/>
            <person name="Drula E."/>
            <person name="Henrissat B."/>
            <person name="Morin E."/>
            <person name="Kohler A."/>
            <person name="Barry K."/>
            <person name="LaButti K."/>
            <person name="Morin E."/>
            <person name="Salamov A."/>
            <person name="Lipzen A."/>
            <person name="Mereny Z."/>
            <person name="Hegedus B."/>
            <person name="Baldrian P."/>
            <person name="Stursova M."/>
            <person name="Weitz H."/>
            <person name="Taylor A."/>
            <person name="Grigoriev I.V."/>
            <person name="Nagy L.G."/>
            <person name="Martin F."/>
            <person name="Kauserud H."/>
        </authorList>
    </citation>
    <scope>NUCLEOTIDE SEQUENCE</scope>
    <source>
        <strain evidence="2">CBHHK182m</strain>
    </source>
</reference>
<accession>A0AAD7MZI6</accession>
<keyword evidence="3" id="KW-1185">Reference proteome</keyword>
<dbReference type="EMBL" id="JARKIB010000109">
    <property type="protein sequence ID" value="KAJ7738976.1"/>
    <property type="molecule type" value="Genomic_DNA"/>
</dbReference>